<name>A0ACC1T1Q6_9APHY</name>
<evidence type="ECO:0000313" key="1">
    <source>
        <dbReference type="EMBL" id="KAJ3551345.1"/>
    </source>
</evidence>
<comment type="caution">
    <text evidence="1">The sequence shown here is derived from an EMBL/GenBank/DDBJ whole genome shotgun (WGS) entry which is preliminary data.</text>
</comment>
<sequence length="449" mass="51354">MTRFRRLIRRETSLNDLPPAVLLRIASYLPGIKDQSNFSLVCQACRPAGQRFLFQTLVLFTNNDDLTFAHVVDFLSTHPVIATYITRLALYGIGGVGWDTCFDITIQDVQHIIEKLPALEQLLLHSFFWVVEPSSPPITYRHPALLDLEVECIYAVDNSQSILDVLAFSTQWRRVHIIDVEHPSHTPLRQNGPFPASSVIVSHCQYNDEASEVLPTNRPAFKNVRDLIIVHAVDTYHRMLHDMLTQSIHSVQRLTLHFGPKNILFTPPRWVDALSGLRGCSQLRSIHLSIPLEPNWIVTAVPPPPKLSDHIQLLPLLTLALPPSLILCEIEFQLNHQRLAPSVTQLIKRIPWRNISANVTRLSGLRALILRLDCTGHRFHIMPEDVYRFIVLEFNSFPKRLGTFCSSPLYLYKEEHELYTLQQLIARGYIQEKITRAVYAAHSFADLRT</sequence>
<gene>
    <name evidence="1" type="ORF">NM688_g4756</name>
</gene>
<reference evidence="1" key="1">
    <citation type="submission" date="2022-07" db="EMBL/GenBank/DDBJ databases">
        <title>Genome Sequence of Phlebia brevispora.</title>
        <authorList>
            <person name="Buettner E."/>
        </authorList>
    </citation>
    <scope>NUCLEOTIDE SEQUENCE</scope>
    <source>
        <strain evidence="1">MPL23</strain>
    </source>
</reference>
<proteinExistence type="predicted"/>
<protein>
    <submittedName>
        <fullName evidence="1">Uncharacterized protein</fullName>
    </submittedName>
</protein>
<dbReference type="EMBL" id="JANHOG010000814">
    <property type="protein sequence ID" value="KAJ3551345.1"/>
    <property type="molecule type" value="Genomic_DNA"/>
</dbReference>
<accession>A0ACC1T1Q6</accession>
<keyword evidence="2" id="KW-1185">Reference proteome</keyword>
<organism evidence="1 2">
    <name type="scientific">Phlebia brevispora</name>
    <dbReference type="NCBI Taxonomy" id="194682"/>
    <lineage>
        <taxon>Eukaryota</taxon>
        <taxon>Fungi</taxon>
        <taxon>Dikarya</taxon>
        <taxon>Basidiomycota</taxon>
        <taxon>Agaricomycotina</taxon>
        <taxon>Agaricomycetes</taxon>
        <taxon>Polyporales</taxon>
        <taxon>Meruliaceae</taxon>
        <taxon>Phlebia</taxon>
    </lineage>
</organism>
<evidence type="ECO:0000313" key="2">
    <source>
        <dbReference type="Proteomes" id="UP001148662"/>
    </source>
</evidence>
<dbReference type="Proteomes" id="UP001148662">
    <property type="component" value="Unassembled WGS sequence"/>
</dbReference>